<dbReference type="Proteomes" id="UP000193498">
    <property type="component" value="Unassembled WGS sequence"/>
</dbReference>
<dbReference type="InParanoid" id="A0A1Y1WY51"/>
<evidence type="ECO:0000313" key="2">
    <source>
        <dbReference type="Proteomes" id="UP000193498"/>
    </source>
</evidence>
<proteinExistence type="predicted"/>
<gene>
    <name evidence="1" type="ORF">K493DRAFT_308691</name>
</gene>
<evidence type="ECO:0008006" key="3">
    <source>
        <dbReference type="Google" id="ProtNLM"/>
    </source>
</evidence>
<organism evidence="1 2">
    <name type="scientific">Basidiobolus meristosporus CBS 931.73</name>
    <dbReference type="NCBI Taxonomy" id="1314790"/>
    <lineage>
        <taxon>Eukaryota</taxon>
        <taxon>Fungi</taxon>
        <taxon>Fungi incertae sedis</taxon>
        <taxon>Zoopagomycota</taxon>
        <taxon>Entomophthoromycotina</taxon>
        <taxon>Basidiobolomycetes</taxon>
        <taxon>Basidiobolales</taxon>
        <taxon>Basidiobolaceae</taxon>
        <taxon>Basidiobolus</taxon>
    </lineage>
</organism>
<feature type="non-terminal residue" evidence="1">
    <location>
        <position position="1"/>
    </location>
</feature>
<protein>
    <recommendedName>
        <fullName evidence="3">Helicase C-terminal domain-containing protein</fullName>
    </recommendedName>
</protein>
<sequence length="459" mass="54650">FHGITPHWNDSTVEQAVGRVIRSGSHDMLPEEERYVDIYIYAAVTPDNKGVDKLKLEICAQKQMDIVHMKNKLKDVAVDRYIFREELTEKDLELDITTFVLYYVDKYMNLFVQKIQLIFKDKTWLFLSDVLNASNINKIIFMEAIYKLITSNDNRIHSDKFLRISGDILYLTSDPLLPFEYVCGALTWETPSQPKDIFERKVEYLGWDELNKYNGKDPLEIIRAMQHIKDKILFLESALIHKRYDLILPLWLLWYKDDHNTYYHIMCYREEEVAYRASKLIPKKLSGKTRVFRNGKWAYLDGEDEKQIMEVFTVRFNNLKCDISKYPLFGFISILDNYMRIKVEYMRRGSDKDRRMDRRGRSLTSLKKIDLAVILALLQTFVEKLNNSPSTHFEVKETEDFIWNKLTQTYCSSLDPYVDIIKEQNILDRIWVTINKWNAKKIRELINHTLMIYNLYIIL</sequence>
<dbReference type="OrthoDB" id="551123at2759"/>
<comment type="caution">
    <text evidence="1">The sequence shown here is derived from an EMBL/GenBank/DDBJ whole genome shotgun (WGS) entry which is preliminary data.</text>
</comment>
<reference evidence="1 2" key="1">
    <citation type="submission" date="2016-07" db="EMBL/GenBank/DDBJ databases">
        <title>Pervasive Adenine N6-methylation of Active Genes in Fungi.</title>
        <authorList>
            <consortium name="DOE Joint Genome Institute"/>
            <person name="Mondo S.J."/>
            <person name="Dannebaum R.O."/>
            <person name="Kuo R.C."/>
            <person name="Labutti K."/>
            <person name="Haridas S."/>
            <person name="Kuo A."/>
            <person name="Salamov A."/>
            <person name="Ahrendt S.R."/>
            <person name="Lipzen A."/>
            <person name="Sullivan W."/>
            <person name="Andreopoulos W.B."/>
            <person name="Clum A."/>
            <person name="Lindquist E."/>
            <person name="Daum C."/>
            <person name="Ramamoorthy G.K."/>
            <person name="Gryganskyi A."/>
            <person name="Culley D."/>
            <person name="Magnuson J.K."/>
            <person name="James T.Y."/>
            <person name="O'Malley M.A."/>
            <person name="Stajich J.E."/>
            <person name="Spatafora J.W."/>
            <person name="Visel A."/>
            <person name="Grigoriev I.V."/>
        </authorList>
    </citation>
    <scope>NUCLEOTIDE SEQUENCE [LARGE SCALE GENOMIC DNA]</scope>
    <source>
        <strain evidence="1 2">CBS 931.73</strain>
    </source>
</reference>
<keyword evidence="2" id="KW-1185">Reference proteome</keyword>
<evidence type="ECO:0000313" key="1">
    <source>
        <dbReference type="EMBL" id="ORX78497.1"/>
    </source>
</evidence>
<accession>A0A1Y1WY51</accession>
<dbReference type="EMBL" id="MCFE01000822">
    <property type="protein sequence ID" value="ORX78497.1"/>
    <property type="molecule type" value="Genomic_DNA"/>
</dbReference>
<dbReference type="AlphaFoldDB" id="A0A1Y1WY51"/>
<name>A0A1Y1WY51_9FUNG</name>